<dbReference type="Pfam" id="PF07996">
    <property type="entry name" value="T4SS"/>
    <property type="match status" value="1"/>
</dbReference>
<dbReference type="SUPFAM" id="SSF101082">
    <property type="entry name" value="Typo IV secretion system protein TraC"/>
    <property type="match status" value="1"/>
</dbReference>
<protein>
    <recommendedName>
        <fullName evidence="4">P-type DNA transfer protein VirB5</fullName>
    </recommendedName>
</protein>
<evidence type="ECO:0000313" key="2">
    <source>
        <dbReference type="EMBL" id="MCF2303457.1"/>
    </source>
</evidence>
<dbReference type="InterPro" id="IPR023220">
    <property type="entry name" value="T4SS_VirB5-domain"/>
</dbReference>
<comment type="caution">
    <text evidence="2">The sequence shown here is derived from an EMBL/GenBank/DDBJ whole genome shotgun (WGS) entry which is preliminary data.</text>
</comment>
<dbReference type="EMBL" id="WMCP01000026">
    <property type="protein sequence ID" value="MCF2303457.1"/>
    <property type="molecule type" value="Genomic_DNA"/>
</dbReference>
<dbReference type="RefSeq" id="WP_232581611.1">
    <property type="nucleotide sequence ID" value="NZ_WMCP01000026.1"/>
</dbReference>
<keyword evidence="1" id="KW-0732">Signal</keyword>
<accession>A0AAW4ZZZ0</accession>
<name>A0AAW4ZZZ0_PHOPO</name>
<feature type="signal peptide" evidence="1">
    <location>
        <begin position="1"/>
        <end position="21"/>
    </location>
</feature>
<evidence type="ECO:0008006" key="4">
    <source>
        <dbReference type="Google" id="ProtNLM"/>
    </source>
</evidence>
<feature type="chain" id="PRO_5043924460" description="P-type DNA transfer protein VirB5" evidence="1">
    <location>
        <begin position="22"/>
        <end position="207"/>
    </location>
</feature>
<dbReference type="Proteomes" id="UP000813876">
    <property type="component" value="Unassembled WGS sequence"/>
</dbReference>
<dbReference type="Gene3D" id="1.20.58.430">
    <property type="entry name" value="Type IV secretion system, VirB5-domain"/>
    <property type="match status" value="1"/>
</dbReference>
<dbReference type="InterPro" id="IPR014158">
    <property type="entry name" value="T4SS_VirB5"/>
</dbReference>
<organism evidence="2 3">
    <name type="scientific">Photobacterium phosphoreum</name>
    <dbReference type="NCBI Taxonomy" id="659"/>
    <lineage>
        <taxon>Bacteria</taxon>
        <taxon>Pseudomonadati</taxon>
        <taxon>Pseudomonadota</taxon>
        <taxon>Gammaproteobacteria</taxon>
        <taxon>Vibrionales</taxon>
        <taxon>Vibrionaceae</taxon>
        <taxon>Photobacterium</taxon>
    </lineage>
</organism>
<dbReference type="AlphaFoldDB" id="A0AAW4ZZZ0"/>
<proteinExistence type="predicted"/>
<reference evidence="2" key="1">
    <citation type="submission" date="2019-11" db="EMBL/GenBank/DDBJ databases">
        <title>Comparative genomics of photobacteria reveal adaptation to distinct habitats.</title>
        <authorList>
            <person name="Fuertes-Perez S."/>
            <person name="Hilgarth M."/>
            <person name="Vogel R.F."/>
        </authorList>
    </citation>
    <scope>NUCLEOTIDE SEQUENCE</scope>
    <source>
        <strain evidence="2">TMW2.2145</strain>
    </source>
</reference>
<sequence length="207" mass="23573">MKIIKPIVLILCLSGSISTFASGVPTVDLAAIAQMIKEAATQAKQFHEQMASIKMQIEEAKKHSGIWDELSNFNNLNANNYLLDKNFDTNIEKTLPTLRNKFNLKSDSPDIQEKYDGLLKDYAFQETVYKNSVKREKTITSLMQQLDKAVTPAQKSAIENNIASQRLQMDNETRLIANRQAMLNQQNAIEAELRHQKWKADLLKDNF</sequence>
<gene>
    <name evidence="2" type="ORF">GLP33_17130</name>
</gene>
<evidence type="ECO:0000313" key="3">
    <source>
        <dbReference type="Proteomes" id="UP000813876"/>
    </source>
</evidence>
<evidence type="ECO:0000256" key="1">
    <source>
        <dbReference type="SAM" id="SignalP"/>
    </source>
</evidence>